<evidence type="ECO:0000256" key="1">
    <source>
        <dbReference type="ARBA" id="ARBA00009191"/>
    </source>
</evidence>
<dbReference type="Gene3D" id="2.120.10.30">
    <property type="entry name" value="TolB, C-terminal domain"/>
    <property type="match status" value="2"/>
</dbReference>
<name>A0ABX1H9E4_9ACTN</name>
<proteinExistence type="inferred from homology"/>
<gene>
    <name evidence="6" type="ORF">HFV08_21860</name>
</gene>
<keyword evidence="7" id="KW-1185">Reference proteome</keyword>
<feature type="region of interest" description="Disordered" evidence="4">
    <location>
        <begin position="1"/>
        <end position="26"/>
    </location>
</feature>
<evidence type="ECO:0000256" key="4">
    <source>
        <dbReference type="SAM" id="MobiDB-lite"/>
    </source>
</evidence>
<dbReference type="Pfam" id="PF20067">
    <property type="entry name" value="SSL_N"/>
    <property type="match status" value="1"/>
</dbReference>
<dbReference type="InterPro" id="IPR011042">
    <property type="entry name" value="6-blade_b-propeller_TolB-like"/>
</dbReference>
<reference evidence="6 7" key="1">
    <citation type="submission" date="2020-04" db="EMBL/GenBank/DDBJ databases">
        <title>Phylogenetic Diversity and Antibacterial Activity against Ralstonia solanacearum of Endophytic Actinomycete Isolated from Moss.</title>
        <authorList>
            <person name="Zhuang X."/>
        </authorList>
    </citation>
    <scope>NUCLEOTIDE SEQUENCE [LARGE SCALE GENOMIC DNA]</scope>
    <source>
        <strain evidence="6 7">LD120</strain>
    </source>
</reference>
<dbReference type="InterPro" id="IPR018119">
    <property type="entry name" value="Strictosidine_synth_cons-reg"/>
</dbReference>
<evidence type="ECO:0000259" key="5">
    <source>
        <dbReference type="Pfam" id="PF03088"/>
    </source>
</evidence>
<keyword evidence="3" id="KW-0325">Glycoprotein</keyword>
<evidence type="ECO:0000256" key="2">
    <source>
        <dbReference type="ARBA" id="ARBA00022553"/>
    </source>
</evidence>
<keyword evidence="2" id="KW-0597">Phosphoprotein</keyword>
<evidence type="ECO:0000313" key="6">
    <source>
        <dbReference type="EMBL" id="NKI43849.1"/>
    </source>
</evidence>
<evidence type="ECO:0000256" key="3">
    <source>
        <dbReference type="ARBA" id="ARBA00023180"/>
    </source>
</evidence>
<dbReference type="PANTHER" id="PTHR10426:SF88">
    <property type="entry name" value="ADIPOCYTE PLASMA MEMBRANE-ASSOCIATED PROTEIN HEMOMUCIN-RELATED"/>
    <property type="match status" value="1"/>
</dbReference>
<dbReference type="EMBL" id="JAAWWP010000014">
    <property type="protein sequence ID" value="NKI43849.1"/>
    <property type="molecule type" value="Genomic_DNA"/>
</dbReference>
<comment type="caution">
    <text evidence="6">The sequence shown here is derived from an EMBL/GenBank/DDBJ whole genome shotgun (WGS) entry which is preliminary data.</text>
</comment>
<dbReference type="Proteomes" id="UP000772196">
    <property type="component" value="Unassembled WGS sequence"/>
</dbReference>
<dbReference type="Pfam" id="PF03088">
    <property type="entry name" value="Str_synth"/>
    <property type="match status" value="1"/>
</dbReference>
<dbReference type="PANTHER" id="PTHR10426">
    <property type="entry name" value="STRICTOSIDINE SYNTHASE-RELATED"/>
    <property type="match status" value="1"/>
</dbReference>
<comment type="similarity">
    <text evidence="1">Belongs to the strictosidine synthase family.</text>
</comment>
<accession>A0ABX1H9E4</accession>
<sequence length="358" mass="38302">MRPRKWRPPAAPERARQRVSTPPLPPVHRLALPAAGPEDVVLDAEGRILTGVADGRLLRVDPDTGEVATLARTGGRPLGLELCPDGTLLVCDSRRGLLRVTPADARESGGSGDGGDPGQAATGDPDAGDTGPAPGSVEVLVDRVEGEPLTFASNVVLDPADGTVYFTASSRRFDLEHYLGDLIEHSGTGRLLRRRPDGRVDTLLDGLHFANGLVLAPDRSFLVLAETGGYCLTRYWLTGPKAGTREELLGNLPGFPDNLALGSDGLIWVALPTSRNPLLDRLLPLPGLLRRLVWALPEWASPGPDRTTWVLAVSLDGRLVHDLQSEGSYAMVTSVRERQGRLYLGSLHESALATTYVP</sequence>
<feature type="domain" description="Strictosidine synthase conserved region" evidence="5">
    <location>
        <begin position="156"/>
        <end position="239"/>
    </location>
</feature>
<feature type="region of interest" description="Disordered" evidence="4">
    <location>
        <begin position="101"/>
        <end position="136"/>
    </location>
</feature>
<dbReference type="SUPFAM" id="SSF63829">
    <property type="entry name" value="Calcium-dependent phosphotriesterase"/>
    <property type="match status" value="1"/>
</dbReference>
<evidence type="ECO:0000313" key="7">
    <source>
        <dbReference type="Proteomes" id="UP000772196"/>
    </source>
</evidence>
<organism evidence="6 7">
    <name type="scientific">Streptomyces physcomitrii</name>
    <dbReference type="NCBI Taxonomy" id="2724184"/>
    <lineage>
        <taxon>Bacteria</taxon>
        <taxon>Bacillati</taxon>
        <taxon>Actinomycetota</taxon>
        <taxon>Actinomycetes</taxon>
        <taxon>Kitasatosporales</taxon>
        <taxon>Streptomycetaceae</taxon>
        <taxon>Streptomyces</taxon>
    </lineage>
</organism>
<protein>
    <submittedName>
        <fullName evidence="6">Strictosidine synthase family protein</fullName>
    </submittedName>
</protein>